<dbReference type="PANTHER" id="PTHR23110:SF109">
    <property type="entry name" value="FI07618P-RELATED"/>
    <property type="match status" value="1"/>
</dbReference>
<dbReference type="Proteomes" id="UP000667349">
    <property type="component" value="Unassembled WGS sequence"/>
</dbReference>
<dbReference type="GO" id="GO:0005634">
    <property type="term" value="C:nucleus"/>
    <property type="evidence" value="ECO:0007669"/>
    <property type="project" value="UniProtKB-SubCell"/>
</dbReference>
<keyword evidence="5" id="KW-1185">Reference proteome</keyword>
<feature type="domain" description="BTB" evidence="3">
    <location>
        <begin position="32"/>
        <end position="83"/>
    </location>
</feature>
<evidence type="ECO:0000313" key="5">
    <source>
        <dbReference type="Proteomes" id="UP000667349"/>
    </source>
</evidence>
<dbReference type="PANTHER" id="PTHR23110">
    <property type="entry name" value="BTB DOMAIN TRANSCRIPTION FACTOR"/>
    <property type="match status" value="1"/>
</dbReference>
<dbReference type="EMBL" id="JAANHZ010000106">
    <property type="protein sequence ID" value="KAG5315791.1"/>
    <property type="molecule type" value="Genomic_DNA"/>
</dbReference>
<accession>A0A836JQI6</accession>
<evidence type="ECO:0000256" key="2">
    <source>
        <dbReference type="ARBA" id="ARBA00023242"/>
    </source>
</evidence>
<dbReference type="InterPro" id="IPR051095">
    <property type="entry name" value="Dros_DevTransReg"/>
</dbReference>
<feature type="non-terminal residue" evidence="4">
    <location>
        <position position="1"/>
    </location>
</feature>
<dbReference type="Gene3D" id="3.30.710.10">
    <property type="entry name" value="Potassium Channel Kv1.1, Chain A"/>
    <property type="match status" value="1"/>
</dbReference>
<evidence type="ECO:0000259" key="3">
    <source>
        <dbReference type="PROSITE" id="PS50097"/>
    </source>
</evidence>
<gene>
    <name evidence="4" type="primary">Ttk_1</name>
    <name evidence="4" type="ORF">G6Z75_0006441</name>
</gene>
<dbReference type="InterPro" id="IPR000210">
    <property type="entry name" value="BTB/POZ_dom"/>
</dbReference>
<comment type="subcellular location">
    <subcellularLocation>
        <location evidence="1">Nucleus</location>
    </subcellularLocation>
</comment>
<comment type="caution">
    <text evidence="4">The sequence shown here is derived from an EMBL/GenBank/DDBJ whole genome shotgun (WGS) entry which is preliminary data.</text>
</comment>
<evidence type="ECO:0000313" key="4">
    <source>
        <dbReference type="EMBL" id="KAG5315791.1"/>
    </source>
</evidence>
<dbReference type="InterPro" id="IPR011333">
    <property type="entry name" value="SKP1/BTB/POZ_sf"/>
</dbReference>
<proteinExistence type="predicted"/>
<organism evidence="4 5">
    <name type="scientific">Acromyrmex insinuator</name>
    <dbReference type="NCBI Taxonomy" id="230686"/>
    <lineage>
        <taxon>Eukaryota</taxon>
        <taxon>Metazoa</taxon>
        <taxon>Ecdysozoa</taxon>
        <taxon>Arthropoda</taxon>
        <taxon>Hexapoda</taxon>
        <taxon>Insecta</taxon>
        <taxon>Pterygota</taxon>
        <taxon>Neoptera</taxon>
        <taxon>Endopterygota</taxon>
        <taxon>Hymenoptera</taxon>
        <taxon>Apocrita</taxon>
        <taxon>Aculeata</taxon>
        <taxon>Formicoidea</taxon>
        <taxon>Formicidae</taxon>
        <taxon>Myrmicinae</taxon>
        <taxon>Acromyrmex</taxon>
    </lineage>
</organism>
<keyword evidence="2" id="KW-0539">Nucleus</keyword>
<dbReference type="GO" id="GO:0006357">
    <property type="term" value="P:regulation of transcription by RNA polymerase II"/>
    <property type="evidence" value="ECO:0007669"/>
    <property type="project" value="TreeGrafter"/>
</dbReference>
<dbReference type="SUPFAM" id="SSF54695">
    <property type="entry name" value="POZ domain"/>
    <property type="match status" value="1"/>
</dbReference>
<feature type="non-terminal residue" evidence="4">
    <location>
        <position position="182"/>
    </location>
</feature>
<dbReference type="AlphaFoldDB" id="A0A836JQI6"/>
<reference evidence="4" key="1">
    <citation type="submission" date="2020-02" db="EMBL/GenBank/DDBJ databases">
        <title>Relaxed selection underlies rapid genomic changes in the transitions from sociality to social parasitism in ants.</title>
        <authorList>
            <person name="Bi X."/>
        </authorList>
    </citation>
    <scope>NUCLEOTIDE SEQUENCE</scope>
    <source>
        <strain evidence="4">BGI-DK2013a</strain>
        <tissue evidence="4">Whole body</tissue>
    </source>
</reference>
<evidence type="ECO:0000256" key="1">
    <source>
        <dbReference type="ARBA" id="ARBA00004123"/>
    </source>
</evidence>
<dbReference type="PROSITE" id="PS50097">
    <property type="entry name" value="BTB"/>
    <property type="match status" value="1"/>
</dbReference>
<sequence length="182" mass="20669">MAVSSQRYCSQWNNHQSTLLNFFNNLLYNKMFANTLVLDNNVMVKCHKIVLAAYSTYFRTLFLDLLCEHQTIVFKDIKISVLKVAKALQVKNLVIEDSNRSRSGTMSDPHREDAMNVATMLLIINIGNNDVAAHSLSSLHSSVDHPFIGDFGLPSKHFMNNGKKTYFRTILLKVIIISQMSN</sequence>
<name>A0A836JQI6_9HYME</name>
<protein>
    <submittedName>
        <fullName evidence="4">TTKA protein</fullName>
    </submittedName>
</protein>
<dbReference type="Pfam" id="PF00651">
    <property type="entry name" value="BTB"/>
    <property type="match status" value="1"/>
</dbReference>